<dbReference type="PATRIC" id="fig|284581.3.peg.1834"/>
<protein>
    <submittedName>
        <fullName evidence="1">Uncharacterized protein</fullName>
    </submittedName>
</protein>
<comment type="caution">
    <text evidence="1">The sequence shown here is derived from an EMBL/GenBank/DDBJ whole genome shotgun (WGS) entry which is preliminary data.</text>
</comment>
<reference evidence="2" key="1">
    <citation type="submission" date="2015-08" db="EMBL/GenBank/DDBJ databases">
        <title>Fjat-14210 dsm16467.</title>
        <authorList>
            <person name="Liu B."/>
            <person name="Wang J."/>
            <person name="Zhu Y."/>
            <person name="Liu G."/>
            <person name="Chen Q."/>
            <person name="Chen Z."/>
            <person name="Lan J."/>
            <person name="Che J."/>
            <person name="Ge C."/>
            <person name="Shi H."/>
            <person name="Pan Z."/>
            <person name="Liu X."/>
        </authorList>
    </citation>
    <scope>NUCLEOTIDE SEQUENCE [LARGE SCALE GENOMIC DNA]</scope>
    <source>
        <strain evidence="2">DSM 16467</strain>
    </source>
</reference>
<name>A0A0M0KNY7_9BACI</name>
<evidence type="ECO:0000313" key="2">
    <source>
        <dbReference type="Proteomes" id="UP000037558"/>
    </source>
</evidence>
<dbReference type="EMBL" id="LILC01000036">
    <property type="protein sequence ID" value="KOO40332.1"/>
    <property type="molecule type" value="Genomic_DNA"/>
</dbReference>
<accession>A0A0M0KNY7</accession>
<dbReference type="RefSeq" id="WP_053403499.1">
    <property type="nucleotide sequence ID" value="NZ_LILC01000036.1"/>
</dbReference>
<dbReference type="Proteomes" id="UP000037558">
    <property type="component" value="Unassembled WGS sequence"/>
</dbReference>
<evidence type="ECO:0000313" key="1">
    <source>
        <dbReference type="EMBL" id="KOO40332.1"/>
    </source>
</evidence>
<keyword evidence="2" id="KW-1185">Reference proteome</keyword>
<sequence>MSITKAEIFEKLSTLIEYESTDITHTIPNLVKLEYSQEDQSFQVTSLTNGSARSYYDTKSASEAIYTILTTLGENL</sequence>
<organism evidence="1 2">
    <name type="scientific">Priestia koreensis</name>
    <dbReference type="NCBI Taxonomy" id="284581"/>
    <lineage>
        <taxon>Bacteria</taxon>
        <taxon>Bacillati</taxon>
        <taxon>Bacillota</taxon>
        <taxon>Bacilli</taxon>
        <taxon>Bacillales</taxon>
        <taxon>Bacillaceae</taxon>
        <taxon>Priestia</taxon>
    </lineage>
</organism>
<proteinExistence type="predicted"/>
<dbReference type="AlphaFoldDB" id="A0A0M0KNY7"/>
<gene>
    <name evidence="1" type="ORF">AMD01_21520</name>
</gene>